<reference evidence="1 2" key="1">
    <citation type="submission" date="2016-12" db="EMBL/GenBank/DDBJ databases">
        <title>The genomes of Aspergillus section Nigri reveals drivers in fungal speciation.</title>
        <authorList>
            <consortium name="DOE Joint Genome Institute"/>
            <person name="Vesth T.C."/>
            <person name="Nybo J."/>
            <person name="Theobald S."/>
            <person name="Brandl J."/>
            <person name="Frisvad J.C."/>
            <person name="Nielsen K.F."/>
            <person name="Lyhne E.K."/>
            <person name="Kogle M.E."/>
            <person name="Kuo A."/>
            <person name="Riley R."/>
            <person name="Clum A."/>
            <person name="Nolan M."/>
            <person name="Lipzen A."/>
            <person name="Salamov A."/>
            <person name="Henrissat B."/>
            <person name="Wiebenga A."/>
            <person name="De Vries R.P."/>
            <person name="Grigoriev I.V."/>
            <person name="Mortensen U.H."/>
            <person name="Andersen M.R."/>
            <person name="Baker S.E."/>
        </authorList>
    </citation>
    <scope>NUCLEOTIDE SEQUENCE [LARGE SCALE GENOMIC DNA]</scope>
    <source>
        <strain evidence="1 2">CBS 117.55</strain>
    </source>
</reference>
<name>A0A317VD90_9EURO</name>
<dbReference type="Proteomes" id="UP000247233">
    <property type="component" value="Unassembled WGS sequence"/>
</dbReference>
<comment type="caution">
    <text evidence="1">The sequence shown here is derived from an EMBL/GenBank/DDBJ whole genome shotgun (WGS) entry which is preliminary data.</text>
</comment>
<sequence>MTDGRQLVAKVPNPNAGFPFYKTASEVATMEFARAIAGIPMSQVHHAWSNRADADADDNAVGAEYY</sequence>
<dbReference type="EMBL" id="MSFL01000029">
    <property type="protein sequence ID" value="PWY70977.1"/>
    <property type="molecule type" value="Genomic_DNA"/>
</dbReference>
<gene>
    <name evidence="1" type="ORF">BO70DRAFT_399593</name>
</gene>
<proteinExistence type="predicted"/>
<dbReference type="VEuPathDB" id="FungiDB:BO70DRAFT_399593"/>
<evidence type="ECO:0008006" key="3">
    <source>
        <dbReference type="Google" id="ProtNLM"/>
    </source>
</evidence>
<accession>A0A317VD90</accession>
<keyword evidence="2" id="KW-1185">Reference proteome</keyword>
<evidence type="ECO:0000313" key="1">
    <source>
        <dbReference type="EMBL" id="PWY70977.1"/>
    </source>
</evidence>
<dbReference type="GeneID" id="37069106"/>
<organism evidence="1 2">
    <name type="scientific">Aspergillus heteromorphus CBS 117.55</name>
    <dbReference type="NCBI Taxonomy" id="1448321"/>
    <lineage>
        <taxon>Eukaryota</taxon>
        <taxon>Fungi</taxon>
        <taxon>Dikarya</taxon>
        <taxon>Ascomycota</taxon>
        <taxon>Pezizomycotina</taxon>
        <taxon>Eurotiomycetes</taxon>
        <taxon>Eurotiomycetidae</taxon>
        <taxon>Eurotiales</taxon>
        <taxon>Aspergillaceae</taxon>
        <taxon>Aspergillus</taxon>
        <taxon>Aspergillus subgen. Circumdati</taxon>
    </lineage>
</organism>
<dbReference type="RefSeq" id="XP_025396079.1">
    <property type="nucleotide sequence ID" value="XM_025546869.1"/>
</dbReference>
<dbReference type="AlphaFoldDB" id="A0A317VD90"/>
<dbReference type="OrthoDB" id="2831558at2759"/>
<protein>
    <recommendedName>
        <fullName evidence="3">Aminoglycoside phosphotransferase domain-containing protein</fullName>
    </recommendedName>
</protein>
<evidence type="ECO:0000313" key="2">
    <source>
        <dbReference type="Proteomes" id="UP000247233"/>
    </source>
</evidence>